<keyword evidence="5" id="KW-1185">Reference proteome</keyword>
<proteinExistence type="predicted"/>
<evidence type="ECO:0000259" key="2">
    <source>
        <dbReference type="Pfam" id="PF00419"/>
    </source>
</evidence>
<evidence type="ECO:0000313" key="4">
    <source>
        <dbReference type="EMBL" id="MEI2680698.1"/>
    </source>
</evidence>
<name>A0ABU8DB00_ERWAP</name>
<dbReference type="InterPro" id="IPR036937">
    <property type="entry name" value="Adhesion_dom_fimbrial_sf"/>
</dbReference>
<gene>
    <name evidence="4" type="ORF">V8N49_03355</name>
</gene>
<dbReference type="InterPro" id="IPR050263">
    <property type="entry name" value="Bact_Fimbrial_Adh_Pro"/>
</dbReference>
<evidence type="ECO:0000259" key="3">
    <source>
        <dbReference type="Pfam" id="PF09160"/>
    </source>
</evidence>
<dbReference type="PANTHER" id="PTHR33420:SF26">
    <property type="entry name" value="FIMBRIAL SUBUNIT"/>
    <property type="match status" value="1"/>
</dbReference>
<sequence length="311" mass="34259">MRRALVLLLVLLLPMKALAFACIDKRDGKPFNAVGQRNIDITVNLSPEIIIGDVVVFDLANYFTCKNELPNSYVDYMRLNSGTYQTSLDESFSSGLEVNGTRYLNPINSPITVFELRDGNWHDLQVKAFYQLKNSPGRGVFIKAGTVVASMQMYKWSAPAGGVFTANWRILAANDAYYTAGTCEINNSQDINIDFGFVARNQLTQSASLSPFRQQVNIPYRCKDTSDWAVKLTLSADASSFSSQAIKTTNPDLGVELYHNGQLIKPFDSINSRIVNGIGSDDFTFALVRSGNAQVATGEFNATAILVMSLQ</sequence>
<reference evidence="4 5" key="1">
    <citation type="submission" date="2024-02" db="EMBL/GenBank/DDBJ databases">
        <title>First report Erwinia aphidicola in onion in Chile.</title>
        <authorList>
            <person name="Valenzuela M."/>
            <person name="Pena M."/>
            <person name="Dutta B."/>
        </authorList>
    </citation>
    <scope>NUCLEOTIDE SEQUENCE [LARGE SCALE GENOMIC DNA]</scope>
    <source>
        <strain evidence="4 5">QCJ3A</strain>
    </source>
</reference>
<dbReference type="EMBL" id="JBANEI010000001">
    <property type="protein sequence ID" value="MEI2680698.1"/>
    <property type="molecule type" value="Genomic_DNA"/>
</dbReference>
<feature type="signal peptide" evidence="1">
    <location>
        <begin position="1"/>
        <end position="19"/>
    </location>
</feature>
<dbReference type="RefSeq" id="WP_048916474.1">
    <property type="nucleotide sequence ID" value="NZ_CAKKMT010000003.1"/>
</dbReference>
<dbReference type="InterPro" id="IPR008966">
    <property type="entry name" value="Adhesion_dom_sf"/>
</dbReference>
<organism evidence="4 5">
    <name type="scientific">Erwinia aphidicola</name>
    <dbReference type="NCBI Taxonomy" id="68334"/>
    <lineage>
        <taxon>Bacteria</taxon>
        <taxon>Pseudomonadati</taxon>
        <taxon>Pseudomonadota</taxon>
        <taxon>Gammaproteobacteria</taxon>
        <taxon>Enterobacterales</taxon>
        <taxon>Erwiniaceae</taxon>
        <taxon>Erwinia</taxon>
    </lineage>
</organism>
<dbReference type="Gene3D" id="2.60.40.1090">
    <property type="entry name" value="Fimbrial-type adhesion domain"/>
    <property type="match status" value="2"/>
</dbReference>
<feature type="chain" id="PRO_5045766122" evidence="1">
    <location>
        <begin position="20"/>
        <end position="311"/>
    </location>
</feature>
<feature type="domain" description="Fimbrial-type adhesion" evidence="2">
    <location>
        <begin position="179"/>
        <end position="310"/>
    </location>
</feature>
<protein>
    <submittedName>
        <fullName evidence="4">Fimbrial protein</fullName>
    </submittedName>
</protein>
<evidence type="ECO:0000313" key="5">
    <source>
        <dbReference type="Proteomes" id="UP001306592"/>
    </source>
</evidence>
<dbReference type="SUPFAM" id="SSF49401">
    <property type="entry name" value="Bacterial adhesins"/>
    <property type="match status" value="2"/>
</dbReference>
<feature type="domain" description="FimH mannose-binding" evidence="3">
    <location>
        <begin position="35"/>
        <end position="157"/>
    </location>
</feature>
<evidence type="ECO:0000256" key="1">
    <source>
        <dbReference type="SAM" id="SignalP"/>
    </source>
</evidence>
<dbReference type="Pfam" id="PF00419">
    <property type="entry name" value="Fimbrial"/>
    <property type="match status" value="1"/>
</dbReference>
<accession>A0ABU8DB00</accession>
<dbReference type="PANTHER" id="PTHR33420">
    <property type="entry name" value="FIMBRIAL SUBUNIT ELFA-RELATED"/>
    <property type="match status" value="1"/>
</dbReference>
<dbReference type="InterPro" id="IPR000259">
    <property type="entry name" value="Adhesion_dom_fimbrial"/>
</dbReference>
<keyword evidence="1" id="KW-0732">Signal</keyword>
<dbReference type="InterPro" id="IPR015243">
    <property type="entry name" value="FimH_man-bd"/>
</dbReference>
<comment type="caution">
    <text evidence="4">The sequence shown here is derived from an EMBL/GenBank/DDBJ whole genome shotgun (WGS) entry which is preliminary data.</text>
</comment>
<dbReference type="Pfam" id="PF09160">
    <property type="entry name" value="FimH_man-bind"/>
    <property type="match status" value="1"/>
</dbReference>
<dbReference type="Proteomes" id="UP001306592">
    <property type="component" value="Unassembled WGS sequence"/>
</dbReference>